<evidence type="ECO:0000313" key="2">
    <source>
        <dbReference type="EMBL" id="GJJ74902.1"/>
    </source>
</evidence>
<feature type="region of interest" description="Disordered" evidence="1">
    <location>
        <begin position="151"/>
        <end position="192"/>
    </location>
</feature>
<evidence type="ECO:0000313" key="3">
    <source>
        <dbReference type="Proteomes" id="UP000827284"/>
    </source>
</evidence>
<feature type="region of interest" description="Disordered" evidence="1">
    <location>
        <begin position="533"/>
        <end position="559"/>
    </location>
</feature>
<keyword evidence="3" id="KW-1185">Reference proteome</keyword>
<dbReference type="AlphaFoldDB" id="A0A9P3LY93"/>
<protein>
    <submittedName>
        <fullName evidence="2">Uncharacterized protein</fullName>
    </submittedName>
</protein>
<dbReference type="EMBL" id="BQFW01000010">
    <property type="protein sequence ID" value="GJJ74902.1"/>
    <property type="molecule type" value="Genomic_DNA"/>
</dbReference>
<accession>A0A9P3LY93</accession>
<reference evidence="2" key="1">
    <citation type="submission" date="2021-11" db="EMBL/GenBank/DDBJ databases">
        <authorList>
            <person name="Herlambang A."/>
            <person name="Guo Y."/>
            <person name="Takashima Y."/>
            <person name="Nishizawa T."/>
        </authorList>
    </citation>
    <scope>NUCLEOTIDE SEQUENCE</scope>
    <source>
        <strain evidence="2">E1425</strain>
    </source>
</reference>
<proteinExistence type="predicted"/>
<comment type="caution">
    <text evidence="2">The sequence shown here is derived from an EMBL/GenBank/DDBJ whole genome shotgun (WGS) entry which is preliminary data.</text>
</comment>
<gene>
    <name evidence="2" type="ORF">EMPS_07260</name>
</gene>
<sequence>MSTINSIPEYTGTSTFLNATFAPSSYFTRTAISKWSLENFFCVQDDDDIFFEGLLKIRKNKKIDVGIRAFSSALHAYYNGPLGSLRRNLCRRMATNSIKRSIVLQTHVSSALTYEETLVAQEEAIARQHATPIYNEALSSARGIGVVEKQKEINPPKESATSAKHGKRRRSIEGGVNTEQIKDGRELSEDDDPVTLAQSVEGVRMNAMFDIEDYAFTATLGEVDFGEEFTAYYEHCKSLIYDHNNLADFVALSGVLFLEDRPTSLQKAYFGTKYQQLLRLIDSRVKRPTSGEVMEAVQICRDAKDAYRKTSLSRSSVKQGRAAMEEILEMAPKSTLRSLLLYGAQLHQRCVPLSKTDQTSRFVLGTLSHIMNKVDETRVVHTANVSLTETVPVPACFELGHLPRCPDIMIRYQEIVNIGIGGVSSCPLFVKDQGDLARMLLWSKRAADNVAASFKEVDDINILFIQVIGQTCNLYVMCRAGTVCVATKIGSMDILYTLSDALSFEDHVPTWLMLEKTLNGTVSVLSKAKHRESDPARTPFPCFPELATPRSLNNKKRRQ</sequence>
<organism evidence="2 3">
    <name type="scientific">Entomortierella parvispora</name>
    <dbReference type="NCBI Taxonomy" id="205924"/>
    <lineage>
        <taxon>Eukaryota</taxon>
        <taxon>Fungi</taxon>
        <taxon>Fungi incertae sedis</taxon>
        <taxon>Mucoromycota</taxon>
        <taxon>Mortierellomycotina</taxon>
        <taxon>Mortierellomycetes</taxon>
        <taxon>Mortierellales</taxon>
        <taxon>Mortierellaceae</taxon>
        <taxon>Entomortierella</taxon>
    </lineage>
</organism>
<reference evidence="2" key="2">
    <citation type="journal article" date="2022" name="Microbiol. Resour. Announc.">
        <title>Whole-Genome Sequence of Entomortierella parvispora E1425, a Mucoromycotan Fungus Associated with Burkholderiaceae-Related Endosymbiotic Bacteria.</title>
        <authorList>
            <person name="Herlambang A."/>
            <person name="Guo Y."/>
            <person name="Takashima Y."/>
            <person name="Narisawa K."/>
            <person name="Ohta H."/>
            <person name="Nishizawa T."/>
        </authorList>
    </citation>
    <scope>NUCLEOTIDE SEQUENCE</scope>
    <source>
        <strain evidence="2">E1425</strain>
    </source>
</reference>
<name>A0A9P3LY93_9FUNG</name>
<dbReference type="Proteomes" id="UP000827284">
    <property type="component" value="Unassembled WGS sequence"/>
</dbReference>
<evidence type="ECO:0000256" key="1">
    <source>
        <dbReference type="SAM" id="MobiDB-lite"/>
    </source>
</evidence>
<dbReference type="OrthoDB" id="2422929at2759"/>